<protein>
    <submittedName>
        <fullName evidence="1">Uncharacterized protein</fullName>
    </submittedName>
</protein>
<evidence type="ECO:0000313" key="1">
    <source>
        <dbReference type="EMBL" id="EDY21348.1"/>
    </source>
</evidence>
<comment type="caution">
    <text evidence="1">The sequence shown here is derived from an EMBL/GenBank/DDBJ whole genome shotgun (WGS) entry which is preliminary data.</text>
</comment>
<dbReference type="AlphaFoldDB" id="B4CX28"/>
<keyword evidence="2" id="KW-1185">Reference proteome</keyword>
<evidence type="ECO:0000313" key="2">
    <source>
        <dbReference type="Proteomes" id="UP000005824"/>
    </source>
</evidence>
<accession>B4CX28</accession>
<dbReference type="Proteomes" id="UP000005824">
    <property type="component" value="Unassembled WGS sequence"/>
</dbReference>
<proteinExistence type="predicted"/>
<gene>
    <name evidence="1" type="ORF">CfE428DRAFT_1641</name>
</gene>
<dbReference type="InParanoid" id="B4CX28"/>
<dbReference type="EMBL" id="ABVL01000003">
    <property type="protein sequence ID" value="EDY21348.1"/>
    <property type="molecule type" value="Genomic_DNA"/>
</dbReference>
<sequence length="34" mass="4027">MEITLHRPEEHVENEARDQQVVGYDSLTVTFVQR</sequence>
<organism evidence="1 2">
    <name type="scientific">Chthoniobacter flavus Ellin428</name>
    <dbReference type="NCBI Taxonomy" id="497964"/>
    <lineage>
        <taxon>Bacteria</taxon>
        <taxon>Pseudomonadati</taxon>
        <taxon>Verrucomicrobiota</taxon>
        <taxon>Spartobacteria</taxon>
        <taxon>Chthoniobacterales</taxon>
        <taxon>Chthoniobacteraceae</taxon>
        <taxon>Chthoniobacter</taxon>
    </lineage>
</organism>
<reference evidence="1 2" key="1">
    <citation type="journal article" date="2011" name="J. Bacteriol.">
        <title>Genome sequence of Chthoniobacter flavus Ellin428, an aerobic heterotrophic soil bacterium.</title>
        <authorList>
            <person name="Kant R."/>
            <person name="van Passel M.W."/>
            <person name="Palva A."/>
            <person name="Lucas S."/>
            <person name="Lapidus A."/>
            <person name="Glavina Del Rio T."/>
            <person name="Dalin E."/>
            <person name="Tice H."/>
            <person name="Bruce D."/>
            <person name="Goodwin L."/>
            <person name="Pitluck S."/>
            <person name="Larimer F.W."/>
            <person name="Land M.L."/>
            <person name="Hauser L."/>
            <person name="Sangwan P."/>
            <person name="de Vos W.M."/>
            <person name="Janssen P.H."/>
            <person name="Smidt H."/>
        </authorList>
    </citation>
    <scope>NUCLEOTIDE SEQUENCE [LARGE SCALE GENOMIC DNA]</scope>
    <source>
        <strain evidence="1 2">Ellin428</strain>
    </source>
</reference>
<name>B4CX28_9BACT</name>